<dbReference type="InterPro" id="IPR045057">
    <property type="entry name" value="Gcn5-rel_NAT"/>
</dbReference>
<dbReference type="AlphaFoldDB" id="A0A1M7L8V7"/>
<dbReference type="OrthoDB" id="1120671at2"/>
<reference evidence="3" key="1">
    <citation type="submission" date="2016-11" db="EMBL/GenBank/DDBJ databases">
        <authorList>
            <person name="Varghese N."/>
            <person name="Submissions S."/>
        </authorList>
    </citation>
    <scope>NUCLEOTIDE SEQUENCE [LARGE SCALE GENOMIC DNA]</scope>
    <source>
        <strain evidence="3">DSM 1811</strain>
    </source>
</reference>
<dbReference type="Gene3D" id="3.40.630.30">
    <property type="match status" value="1"/>
</dbReference>
<dbReference type="STRING" id="29534.SAMN05444366_3982"/>
<dbReference type="PROSITE" id="PS51729">
    <property type="entry name" value="GNAT_YJDJ"/>
    <property type="match status" value="1"/>
</dbReference>
<dbReference type="Proteomes" id="UP000184121">
    <property type="component" value="Unassembled WGS sequence"/>
</dbReference>
<organism evidence="2 3">
    <name type="scientific">Flavobacterium saccharophilum</name>
    <dbReference type="NCBI Taxonomy" id="29534"/>
    <lineage>
        <taxon>Bacteria</taxon>
        <taxon>Pseudomonadati</taxon>
        <taxon>Bacteroidota</taxon>
        <taxon>Flavobacteriia</taxon>
        <taxon>Flavobacteriales</taxon>
        <taxon>Flavobacteriaceae</taxon>
        <taxon>Flavobacterium</taxon>
    </lineage>
</organism>
<gene>
    <name evidence="2" type="ORF">SAMN05444366_3982</name>
</gene>
<evidence type="ECO:0000313" key="2">
    <source>
        <dbReference type="EMBL" id="SHM73968.1"/>
    </source>
</evidence>
<dbReference type="RefSeq" id="WP_072975169.1">
    <property type="nucleotide sequence ID" value="NZ_FRBY01000006.1"/>
</dbReference>
<dbReference type="SUPFAM" id="SSF55729">
    <property type="entry name" value="Acyl-CoA N-acyltransferases (Nat)"/>
    <property type="match status" value="1"/>
</dbReference>
<dbReference type="PANTHER" id="PTHR31435:SF9">
    <property type="entry name" value="PROTEIN NATD1"/>
    <property type="match status" value="1"/>
</dbReference>
<evidence type="ECO:0000313" key="3">
    <source>
        <dbReference type="Proteomes" id="UP000184121"/>
    </source>
</evidence>
<evidence type="ECO:0000259" key="1">
    <source>
        <dbReference type="PROSITE" id="PS51729"/>
    </source>
</evidence>
<protein>
    <recommendedName>
        <fullName evidence="1">N-acetyltransferase domain-containing protein</fullName>
    </recommendedName>
</protein>
<sequence>MEYEVINNEKDQRFEIHLDGKMAFEQYKLFDGGISYIHTEVPPELGGRGLAAYIAKYVLDYAEAHHLKVKPYCPYIKAYIDKHPEYQANSLFHNKESQQNEN</sequence>
<keyword evidence="3" id="KW-1185">Reference proteome</keyword>
<feature type="domain" description="N-acetyltransferase" evidence="1">
    <location>
        <begin position="6"/>
        <end position="91"/>
    </location>
</feature>
<dbReference type="InterPro" id="IPR016181">
    <property type="entry name" value="Acyl_CoA_acyltransferase"/>
</dbReference>
<dbReference type="EMBL" id="FRBY01000006">
    <property type="protein sequence ID" value="SHM73968.1"/>
    <property type="molecule type" value="Genomic_DNA"/>
</dbReference>
<accession>A0A1M7L8V7</accession>
<proteinExistence type="predicted"/>
<name>A0A1M7L8V7_9FLAO</name>
<dbReference type="Pfam" id="PF14542">
    <property type="entry name" value="Acetyltransf_CG"/>
    <property type="match status" value="1"/>
</dbReference>
<dbReference type="PANTHER" id="PTHR31435">
    <property type="entry name" value="PROTEIN NATD1"/>
    <property type="match status" value="1"/>
</dbReference>
<dbReference type="InterPro" id="IPR031165">
    <property type="entry name" value="GNAT_YJDJ"/>
</dbReference>